<dbReference type="AlphaFoldDB" id="A0A150FQV9"/>
<reference evidence="2 4" key="2">
    <citation type="submission" date="2016-11" db="EMBL/GenBank/DDBJ databases">
        <authorList>
            <person name="Varghese N."/>
            <person name="Submissions S."/>
        </authorList>
    </citation>
    <scope>NUCLEOTIDE SEQUENCE [LARGE SCALE GENOMIC DNA]</scope>
    <source>
        <strain evidence="2 4">DSM 7308</strain>
    </source>
</reference>
<dbReference type="Proteomes" id="UP000092605">
    <property type="component" value="Unassembled WGS sequence"/>
</dbReference>
<dbReference type="RefSeq" id="WP_083528295.1">
    <property type="nucleotide sequence ID" value="NZ_FRBG01000021.1"/>
</dbReference>
<comment type="caution">
    <text evidence="1">The sequence shown here is derived from an EMBL/GenBank/DDBJ whole genome shotgun (WGS) entry which is preliminary data.</text>
</comment>
<dbReference type="EMBL" id="LSFY01000001">
    <property type="protein sequence ID" value="KXZ39979.1"/>
    <property type="molecule type" value="Genomic_DNA"/>
</dbReference>
<evidence type="ECO:0000313" key="2">
    <source>
        <dbReference type="EMBL" id="SHL29606.1"/>
    </source>
</evidence>
<keyword evidence="4" id="KW-1185">Reference proteome</keyword>
<dbReference type="PATRIC" id="fig|1121328.3.peg.1063"/>
<organism evidence="1 3">
    <name type="scientific">Alkalithermobacter thermoalcaliphilus JW-YL-7 = DSM 7308</name>
    <dbReference type="NCBI Taxonomy" id="1121328"/>
    <lineage>
        <taxon>Bacteria</taxon>
        <taxon>Bacillati</taxon>
        <taxon>Bacillota</taxon>
        <taxon>Clostridia</taxon>
        <taxon>Peptostreptococcales</taxon>
        <taxon>Tepidibacteraceae</taxon>
        <taxon>Alkalithermobacter</taxon>
    </lineage>
</organism>
<dbReference type="EMBL" id="FRBG01000021">
    <property type="protein sequence ID" value="SHL29606.1"/>
    <property type="molecule type" value="Genomic_DNA"/>
</dbReference>
<evidence type="ECO:0000313" key="4">
    <source>
        <dbReference type="Proteomes" id="UP000323392"/>
    </source>
</evidence>
<name>A0A150FQV9_CLOPD</name>
<dbReference type="STRING" id="1121328.JWYL7_1054"/>
<gene>
    <name evidence="1" type="ORF">JWYL7_1054</name>
    <name evidence="2" type="ORF">SAMN05661008_01829</name>
</gene>
<dbReference type="Proteomes" id="UP000323392">
    <property type="component" value="Unassembled WGS sequence"/>
</dbReference>
<dbReference type="NCBIfam" id="NF047593">
    <property type="entry name" value="IS66_ISAeme5_TnpA"/>
    <property type="match status" value="1"/>
</dbReference>
<sequence length="103" mass="11557">MANKAVAVDWEDILSKFATYKGTIKSFCKENNISPHQFYYQRKAAKKRVTPVFHAIDFKEDAIPSNSSLTSSIKIEIGKAKIHIPSHDRAALTNILGMIMESC</sequence>
<proteinExistence type="predicted"/>
<reference evidence="1 3" key="1">
    <citation type="submission" date="2016-02" db="EMBL/GenBank/DDBJ databases">
        <title>Draft genome sequence for Clostridium paradoxum JW-YL-7.</title>
        <authorList>
            <person name="Utturkar S.M."/>
            <person name="Lancaster A."/>
            <person name="Poole F.L."/>
            <person name="Adams M.W."/>
            <person name="Brown S.D."/>
        </authorList>
    </citation>
    <scope>NUCLEOTIDE SEQUENCE [LARGE SCALE GENOMIC DNA]</scope>
    <source>
        <strain evidence="1 3">JW-YL-7</strain>
    </source>
</reference>
<evidence type="ECO:0000313" key="3">
    <source>
        <dbReference type="Proteomes" id="UP000092605"/>
    </source>
</evidence>
<evidence type="ECO:0000313" key="1">
    <source>
        <dbReference type="EMBL" id="KXZ39979.1"/>
    </source>
</evidence>
<protein>
    <recommendedName>
        <fullName evidence="5">Transposase</fullName>
    </recommendedName>
</protein>
<accession>A0A150FQV9</accession>
<evidence type="ECO:0008006" key="5">
    <source>
        <dbReference type="Google" id="ProtNLM"/>
    </source>
</evidence>